<dbReference type="Gene3D" id="3.40.50.1580">
    <property type="entry name" value="Nucleoside phosphorylase domain"/>
    <property type="match status" value="1"/>
</dbReference>
<organism evidence="2 3">
    <name type="scientific">Candidatus Sulfuritelmatomonas gaucii</name>
    <dbReference type="NCBI Taxonomy" id="2043161"/>
    <lineage>
        <taxon>Bacteria</taxon>
        <taxon>Pseudomonadati</taxon>
        <taxon>Acidobacteriota</taxon>
        <taxon>Terriglobia</taxon>
        <taxon>Terriglobales</taxon>
        <taxon>Acidobacteriaceae</taxon>
        <taxon>Candidatus Sulfuritelmatomonas</taxon>
    </lineage>
</organism>
<name>A0A2N9LAK2_9BACT</name>
<gene>
    <name evidence="2" type="ORF">SBA5_290125</name>
</gene>
<sequence length="360" mass="38963">MKSRTRVSLSVSLLVCFAATAAAKPRPIPVKVVVVAMFEAGADTGNQPGELQYWVERDHLDRVYPTPAGYHAVRMNGLGEMAVLTGPGTAHAAATIMAVGLDPRFDFSHAYWLIAGIAGGCPEQVSLGSAVWARWVVDGDLGYEIDAREIPPDWPTGYLPLRKKVPFEELAAPVDGQAYALNGGLTEWAFELTRGVALDDSDRLKEIRSNFDGAAAGRAPFVALGDEISSSTYWHGKLMDAWAAKWVPYFTGGKGTFATTAMEDTGTLQSIQFLARAGRVDANRVLVLRAVSNFDQQPRGLSAAESLAKQRIGAYAAYLPALEADYRVGHAVVNELLGHWARYVETIPEESRRGDEAPAR</sequence>
<evidence type="ECO:0000313" key="2">
    <source>
        <dbReference type="EMBL" id="SPE20271.1"/>
    </source>
</evidence>
<accession>A0A2N9LAK2</accession>
<dbReference type="Pfam" id="PF06516">
    <property type="entry name" value="NUP"/>
    <property type="match status" value="1"/>
</dbReference>
<dbReference type="PANTHER" id="PTHR38643">
    <property type="entry name" value="PURINE NUCLEOSIDE PERMEASE C285.05-RELATED"/>
    <property type="match status" value="1"/>
</dbReference>
<dbReference type="SUPFAM" id="SSF53167">
    <property type="entry name" value="Purine and uridine phosphorylases"/>
    <property type="match status" value="1"/>
</dbReference>
<dbReference type="GO" id="GO:0003824">
    <property type="term" value="F:catalytic activity"/>
    <property type="evidence" value="ECO:0007669"/>
    <property type="project" value="InterPro"/>
</dbReference>
<dbReference type="PANTHER" id="PTHR38643:SF1">
    <property type="entry name" value="PURINE NUCLEOSIDE PERMEASE C285.05-RELATED"/>
    <property type="match status" value="1"/>
</dbReference>
<feature type="signal peptide" evidence="1">
    <location>
        <begin position="1"/>
        <end position="23"/>
    </location>
</feature>
<evidence type="ECO:0000313" key="3">
    <source>
        <dbReference type="Proteomes" id="UP000239735"/>
    </source>
</evidence>
<dbReference type="AlphaFoldDB" id="A0A2N9LAK2"/>
<protein>
    <submittedName>
        <fullName evidence="2">Purine nucleoside permease</fullName>
    </submittedName>
</protein>
<feature type="chain" id="PRO_5014692754" evidence="1">
    <location>
        <begin position="24"/>
        <end position="360"/>
    </location>
</feature>
<dbReference type="EMBL" id="OKRB01000085">
    <property type="protein sequence ID" value="SPE20271.1"/>
    <property type="molecule type" value="Genomic_DNA"/>
</dbReference>
<dbReference type="PIRSF" id="PIRSF013171">
    <property type="entry name" value="Pur_nuclsid_perm"/>
    <property type="match status" value="1"/>
</dbReference>
<dbReference type="InterPro" id="IPR035994">
    <property type="entry name" value="Nucleoside_phosphorylase_sf"/>
</dbReference>
<dbReference type="GO" id="GO:0009116">
    <property type="term" value="P:nucleoside metabolic process"/>
    <property type="evidence" value="ECO:0007669"/>
    <property type="project" value="InterPro"/>
</dbReference>
<dbReference type="Proteomes" id="UP000239735">
    <property type="component" value="Unassembled WGS sequence"/>
</dbReference>
<dbReference type="InterPro" id="IPR009486">
    <property type="entry name" value="Pur_nuclsid_perm"/>
</dbReference>
<proteinExistence type="predicted"/>
<dbReference type="GO" id="GO:0055085">
    <property type="term" value="P:transmembrane transport"/>
    <property type="evidence" value="ECO:0007669"/>
    <property type="project" value="InterPro"/>
</dbReference>
<evidence type="ECO:0000256" key="1">
    <source>
        <dbReference type="SAM" id="SignalP"/>
    </source>
</evidence>
<keyword evidence="1" id="KW-0732">Signal</keyword>
<reference evidence="3" key="1">
    <citation type="submission" date="2018-02" db="EMBL/GenBank/DDBJ databases">
        <authorList>
            <person name="Hausmann B."/>
        </authorList>
    </citation>
    <scope>NUCLEOTIDE SEQUENCE [LARGE SCALE GENOMIC DNA]</scope>
    <source>
        <strain evidence="3">Peat soil MAG SbA5</strain>
    </source>
</reference>
<dbReference type="OrthoDB" id="109937at2"/>